<feature type="compositionally biased region" description="Low complexity" evidence="1">
    <location>
        <begin position="390"/>
        <end position="425"/>
    </location>
</feature>
<reference evidence="3 5" key="3">
    <citation type="journal article" date="2024" name="Syst. Appl. Microbiol.">
        <title>Helicobacter cappadocius sp. nov., from lizards: The first psychrotrophic Helicobacter species.</title>
        <authorList>
            <person name="Aydin F."/>
            <person name="Tarhane S."/>
            <person name="Karakaya E."/>
            <person name="Abay S."/>
            <person name="Kayman T."/>
            <person name="Guran O."/>
            <person name="Bozkurt E."/>
            <person name="Uzum N."/>
            <person name="Avci A."/>
            <person name="Olgun K."/>
            <person name="Jablonski D."/>
            <person name="Guran C."/>
            <person name="Burcin Saticioglu I."/>
        </authorList>
    </citation>
    <scope>NUCLEOTIDE SEQUENCE [LARGE SCALE GENOMIC DNA]</scope>
    <source>
        <strain evidence="3">Faydin-H75</strain>
        <strain evidence="5">faydin-H76</strain>
    </source>
</reference>
<keyword evidence="6" id="KW-1185">Reference proteome</keyword>
<feature type="compositionally biased region" description="Low complexity" evidence="1">
    <location>
        <begin position="436"/>
        <end position="448"/>
    </location>
</feature>
<evidence type="ECO:0000313" key="5">
    <source>
        <dbReference type="Proteomes" id="UP001177258"/>
    </source>
</evidence>
<organism evidence="4 5">
    <name type="scientific">Helicobacter cappadocius</name>
    <dbReference type="NCBI Taxonomy" id="3063998"/>
    <lineage>
        <taxon>Bacteria</taxon>
        <taxon>Pseudomonadati</taxon>
        <taxon>Campylobacterota</taxon>
        <taxon>Epsilonproteobacteria</taxon>
        <taxon>Campylobacterales</taxon>
        <taxon>Helicobacteraceae</taxon>
        <taxon>Helicobacter</taxon>
    </lineage>
</organism>
<dbReference type="Gene3D" id="2.40.128.130">
    <property type="entry name" value="Autotransporter beta-domain"/>
    <property type="match status" value="1"/>
</dbReference>
<dbReference type="SUPFAM" id="SSF103515">
    <property type="entry name" value="Autotransporter"/>
    <property type="match status" value="1"/>
</dbReference>
<dbReference type="AlphaFoldDB" id="A0AA90PKN5"/>
<dbReference type="Proteomes" id="UP001240777">
    <property type="component" value="Unassembled WGS sequence"/>
</dbReference>
<dbReference type="EMBL" id="JAUYZK010000014">
    <property type="protein sequence ID" value="MDP2539731.1"/>
    <property type="molecule type" value="Genomic_DNA"/>
</dbReference>
<proteinExistence type="predicted"/>
<reference evidence="4 6" key="1">
    <citation type="submission" date="2023-07" db="EMBL/GenBank/DDBJ databases">
        <title>Unpublished Manusciprt.</title>
        <authorList>
            <person name="Aydin F."/>
            <person name="Tarhane S."/>
            <person name="Saticioglu I.B."/>
            <person name="Karakaya E."/>
            <person name="Abay S."/>
            <person name="Guran O."/>
            <person name="Bozkurt E."/>
            <person name="Uzum N."/>
            <person name="Olgun K."/>
            <person name="Jablonski D."/>
        </authorList>
    </citation>
    <scope>NUCLEOTIDE SEQUENCE</scope>
    <source>
        <strain evidence="6">faydin-H75</strain>
        <strain evidence="4">Faydin-H76</strain>
    </source>
</reference>
<evidence type="ECO:0000256" key="1">
    <source>
        <dbReference type="SAM" id="MobiDB-lite"/>
    </source>
</evidence>
<dbReference type="Pfam" id="PF03797">
    <property type="entry name" value="Autotransporter"/>
    <property type="match status" value="1"/>
</dbReference>
<evidence type="ECO:0000313" key="4">
    <source>
        <dbReference type="EMBL" id="MDP2539731.1"/>
    </source>
</evidence>
<evidence type="ECO:0000313" key="3">
    <source>
        <dbReference type="EMBL" id="MDO7253842.1"/>
    </source>
</evidence>
<dbReference type="SMART" id="SM00869">
    <property type="entry name" value="Autotransporter"/>
    <property type="match status" value="1"/>
</dbReference>
<name>A0AA90PKN5_9HELI</name>
<reference evidence="3" key="2">
    <citation type="submission" date="2023-07" db="EMBL/GenBank/DDBJ databases">
        <authorList>
            <person name="Aydin F."/>
            <person name="Tarhane S."/>
            <person name="Saticioglu I.B."/>
            <person name="Karakaya E."/>
            <person name="Abay S."/>
            <person name="Guran O."/>
            <person name="Bozkurt E."/>
            <person name="Uzum N."/>
            <person name="Olgun K."/>
            <person name="Jablonski D."/>
        </authorList>
    </citation>
    <scope>NUCLEOTIDE SEQUENCE</scope>
    <source>
        <strain evidence="3">Faydin-H75</strain>
    </source>
</reference>
<comment type="caution">
    <text evidence="4">The sequence shown here is derived from an EMBL/GenBank/DDBJ whole genome shotgun (WGS) entry which is preliminary data.</text>
</comment>
<accession>A0AA90PKN5</accession>
<gene>
    <name evidence="3" type="ORF">Q5I04_07985</name>
    <name evidence="4" type="ORF">Q5I06_08090</name>
</gene>
<protein>
    <submittedName>
        <fullName evidence="4">Autotransporter outer membrane beta-barrel domain-containing protein</fullName>
    </submittedName>
</protein>
<dbReference type="EMBL" id="JAUPEV010000015">
    <property type="protein sequence ID" value="MDO7253842.1"/>
    <property type="molecule type" value="Genomic_DNA"/>
</dbReference>
<dbReference type="RefSeq" id="WP_305517679.1">
    <property type="nucleotide sequence ID" value="NZ_JAUPEV010000015.1"/>
</dbReference>
<feature type="region of interest" description="Disordered" evidence="1">
    <location>
        <begin position="383"/>
        <end position="516"/>
    </location>
</feature>
<feature type="domain" description="Autotransporter" evidence="2">
    <location>
        <begin position="647"/>
        <end position="910"/>
    </location>
</feature>
<dbReference type="InterPro" id="IPR036709">
    <property type="entry name" value="Autotransporte_beta_dom_sf"/>
</dbReference>
<feature type="compositionally biased region" description="Low complexity" evidence="1">
    <location>
        <begin position="461"/>
        <end position="478"/>
    </location>
</feature>
<dbReference type="PROSITE" id="PS51208">
    <property type="entry name" value="AUTOTRANSPORTER"/>
    <property type="match status" value="1"/>
</dbReference>
<evidence type="ECO:0000259" key="2">
    <source>
        <dbReference type="PROSITE" id="PS51208"/>
    </source>
</evidence>
<dbReference type="InterPro" id="IPR005546">
    <property type="entry name" value="Autotransporte_beta"/>
</dbReference>
<sequence>MNWGNEFPSSLTPENSSACITIGEDDSASPVYNKSDLGDSYFSSTYVEIYKNPKSQFTEFHNLGNFNFANGRNFTFDMPDVDYYLDGGLFNIQYGRIILNGRDFYSQGEFIVNHKLNLNFRDFINVSNTKISGVDGDVTINLTGKFSNDSKLNITGPSEYKTPPYITINGGDFYNGVDHSSSQEYFSGSIVLEHAVLTIKKNLISEGVDKDNRSNVILSNNSELRVSGDFINGAYSDVYINPSHNYRDRSKLSVYGNMINQGEIHLAAIMDDHGIYVGKNFISKEGSKLYFTGGYTYYGAIKATDVDIKGASVYFLKGETILDRPYDFLVATGIFSYDTSLLGVQDVISDDGSMNDFYEAVVGTGFDDHGARTLKVTYRYKTKKPKKEVNTSGNSNNNTTSTTITNNTDTTTTTNADTNTNIANTEPQKEVNISDNTSTTNASNTTSAGTIQPSKEEVSISSNNNTDTTTSDTDTTTNVATTEPQKEVNISDNSNNNTTSNTDNTTIAGNTTSTTITNNTDTIAKIPGIKDKYTSSEIAFIDAFSKENPIPGFDIKNLSMNQIRTISKNINDGLEYYSHSKDTALNGGFEAIKANVFSRMIGGGSSSATYHQARSDVLLYNPSNRYAINTKLAPPTDVVNIFKESTKSQKPNNLYVNVLGAFQTSSSGYGYGYGLSVGYDRNFEDKMFIGAYLAYIGGGQKLDMLSNQTQGFEIGVYGRFETSILETDLILNQGYAYNKNTKKITILDNIYSTSSGYGTQSFDVLLQSGPKFILGKNSIKPFVGVNLNFYTGANVTEDTEVFASSYDFKDSVYLSEVIGIEYKRAFKNGYFFLRPSYEANIYSNATETKVVFLNNTISIAPPAKEMFASVLLGGEMNINDSLLFNLNLSTKASNKKTFIATGLASLKYVF</sequence>
<feature type="compositionally biased region" description="Low complexity" evidence="1">
    <location>
        <begin position="490"/>
        <end position="516"/>
    </location>
</feature>
<dbReference type="Proteomes" id="UP001177258">
    <property type="component" value="Unassembled WGS sequence"/>
</dbReference>
<evidence type="ECO:0000313" key="6">
    <source>
        <dbReference type="Proteomes" id="UP001240777"/>
    </source>
</evidence>